<keyword evidence="7" id="KW-0333">Golgi apparatus</keyword>
<evidence type="ECO:0000256" key="4">
    <source>
        <dbReference type="ARBA" id="ARBA00022692"/>
    </source>
</evidence>
<dbReference type="GO" id="GO:0005797">
    <property type="term" value="C:Golgi medial cisterna"/>
    <property type="evidence" value="ECO:0007669"/>
    <property type="project" value="TreeGrafter"/>
</dbReference>
<dbReference type="InterPro" id="IPR023601">
    <property type="entry name" value="Golgi_SNAP_su1"/>
</dbReference>
<keyword evidence="6 9" id="KW-1133">Transmembrane helix</keyword>
<proteinExistence type="inferred from homology"/>
<accession>M3J1G5</accession>
<evidence type="ECO:0000256" key="1">
    <source>
        <dbReference type="ARBA" id="ARBA00004409"/>
    </source>
</evidence>
<comment type="subcellular location">
    <subcellularLocation>
        <location evidence="1">Golgi apparatus membrane</location>
        <topology evidence="1">Single-pass type IV membrane protein</topology>
    </subcellularLocation>
</comment>
<dbReference type="GO" id="GO:0031201">
    <property type="term" value="C:SNARE complex"/>
    <property type="evidence" value="ECO:0007669"/>
    <property type="project" value="TreeGrafter"/>
</dbReference>
<gene>
    <name evidence="10" type="ORF">G210_4095</name>
</gene>
<dbReference type="AlphaFoldDB" id="M3J1G5"/>
<dbReference type="PANTHER" id="PTHR21094">
    <property type="entry name" value="GOS-28 SNARE- RELATED"/>
    <property type="match status" value="1"/>
</dbReference>
<evidence type="ECO:0000256" key="6">
    <source>
        <dbReference type="ARBA" id="ARBA00022989"/>
    </source>
</evidence>
<protein>
    <submittedName>
        <fullName evidence="10">Putative membrane-anchored Golgi SNARE protein</fullName>
    </submittedName>
</protein>
<feature type="non-terminal residue" evidence="10">
    <location>
        <position position="1"/>
    </location>
</feature>
<dbReference type="PANTHER" id="PTHR21094:SF2">
    <property type="entry name" value="GOLGI SNAP RECEPTOR COMPLEX MEMBER 1"/>
    <property type="match status" value="1"/>
</dbReference>
<reference evidence="10 11" key="1">
    <citation type="submission" date="2013-02" db="EMBL/GenBank/DDBJ databases">
        <title>Genome sequence of Candida maltosa Xu316, a potential industrial strain for xylitol and ethanol production.</title>
        <authorList>
            <person name="Yu J."/>
            <person name="Wang Q."/>
            <person name="Geng X."/>
            <person name="Bao W."/>
            <person name="He P."/>
            <person name="Cai J."/>
        </authorList>
    </citation>
    <scope>NUCLEOTIDE SEQUENCE [LARGE SCALE GENOMIC DNA]</scope>
    <source>
        <strain evidence="11">Xu316</strain>
    </source>
</reference>
<evidence type="ECO:0000313" key="10">
    <source>
        <dbReference type="EMBL" id="EMG45698.1"/>
    </source>
</evidence>
<keyword evidence="8 9" id="KW-0472">Membrane</keyword>
<evidence type="ECO:0000256" key="8">
    <source>
        <dbReference type="ARBA" id="ARBA00023136"/>
    </source>
</evidence>
<dbReference type="GO" id="GO:0005801">
    <property type="term" value="C:cis-Golgi network"/>
    <property type="evidence" value="ECO:0007669"/>
    <property type="project" value="InterPro"/>
</dbReference>
<keyword evidence="3" id="KW-0813">Transport</keyword>
<dbReference type="Proteomes" id="UP000011777">
    <property type="component" value="Unassembled WGS sequence"/>
</dbReference>
<feature type="transmembrane region" description="Helical" evidence="9">
    <location>
        <begin position="203"/>
        <end position="219"/>
    </location>
</feature>
<evidence type="ECO:0000256" key="3">
    <source>
        <dbReference type="ARBA" id="ARBA00022448"/>
    </source>
</evidence>
<evidence type="ECO:0000256" key="7">
    <source>
        <dbReference type="ARBA" id="ARBA00023034"/>
    </source>
</evidence>
<dbReference type="GO" id="GO:0015031">
    <property type="term" value="P:protein transport"/>
    <property type="evidence" value="ECO:0007669"/>
    <property type="project" value="UniProtKB-KW"/>
</dbReference>
<dbReference type="Pfam" id="PF12352">
    <property type="entry name" value="V-SNARE_C"/>
    <property type="match status" value="1"/>
</dbReference>
<comment type="similarity">
    <text evidence="2">Belongs to the GOSR1 family.</text>
</comment>
<evidence type="ECO:0000256" key="2">
    <source>
        <dbReference type="ARBA" id="ARBA00008473"/>
    </source>
</evidence>
<dbReference type="OrthoDB" id="422156at2759"/>
<dbReference type="HOGENOM" id="CLU_078034_1_1_1"/>
<dbReference type="GO" id="GO:0005484">
    <property type="term" value="F:SNAP receptor activity"/>
    <property type="evidence" value="ECO:0007669"/>
    <property type="project" value="TreeGrafter"/>
</dbReference>
<dbReference type="EMBL" id="AOGT01002365">
    <property type="protein sequence ID" value="EMG45698.1"/>
    <property type="molecule type" value="Genomic_DNA"/>
</dbReference>
<evidence type="ECO:0000256" key="5">
    <source>
        <dbReference type="ARBA" id="ARBA00022927"/>
    </source>
</evidence>
<keyword evidence="4 9" id="KW-0812">Transmembrane</keyword>
<dbReference type="STRING" id="1245528.M3J1G5"/>
<dbReference type="GO" id="GO:0048219">
    <property type="term" value="P:inter-Golgi cisterna vesicle-mediated transport"/>
    <property type="evidence" value="ECO:0007669"/>
    <property type="project" value="TreeGrafter"/>
</dbReference>
<dbReference type="GO" id="GO:0006906">
    <property type="term" value="P:vesicle fusion"/>
    <property type="evidence" value="ECO:0007669"/>
    <property type="project" value="TreeGrafter"/>
</dbReference>
<keyword evidence="5" id="KW-0653">Protein transport</keyword>
<keyword evidence="11" id="KW-1185">Reference proteome</keyword>
<comment type="caution">
    <text evidence="10">The sequence shown here is derived from an EMBL/GenBank/DDBJ whole genome shotgun (WGS) entry which is preliminary data.</text>
</comment>
<dbReference type="GO" id="GO:0006888">
    <property type="term" value="P:endoplasmic reticulum to Golgi vesicle-mediated transport"/>
    <property type="evidence" value="ECO:0007669"/>
    <property type="project" value="InterPro"/>
</dbReference>
<dbReference type="GO" id="GO:0000139">
    <property type="term" value="C:Golgi membrane"/>
    <property type="evidence" value="ECO:0007669"/>
    <property type="project" value="UniProtKB-SubCell"/>
</dbReference>
<evidence type="ECO:0000313" key="11">
    <source>
        <dbReference type="Proteomes" id="UP000011777"/>
    </source>
</evidence>
<dbReference type="eggNOG" id="KOG3208">
    <property type="taxonomic scope" value="Eukaryota"/>
</dbReference>
<dbReference type="OMA" id="EILRDYC"/>
<sequence>MSSSTFSQTRTQALGLEKQTEQLLSKFSQFQHQQTLDLTNDEITIKQQIEDILLKRDTIISKLNRISEVEPNLSTSKLQQLTRHKEKLNDDHLSFTKITNNINDERNKNNLLFNVQNDLNTHKQRQQREMNGNDYILEESQRVDNVNSIADRLLQGAFATRDELLNQRQYLNNAQSRIQSSLQRIPGLNVLISKINTRRKRDTLILATVIAVCILLLFFV</sequence>
<evidence type="ECO:0000256" key="9">
    <source>
        <dbReference type="SAM" id="Phobius"/>
    </source>
</evidence>
<name>M3J1G5_CANMX</name>
<organism evidence="10 11">
    <name type="scientific">Candida maltosa (strain Xu316)</name>
    <name type="common">Yeast</name>
    <dbReference type="NCBI Taxonomy" id="1245528"/>
    <lineage>
        <taxon>Eukaryota</taxon>
        <taxon>Fungi</taxon>
        <taxon>Dikarya</taxon>
        <taxon>Ascomycota</taxon>
        <taxon>Saccharomycotina</taxon>
        <taxon>Pichiomycetes</taxon>
        <taxon>Debaryomycetaceae</taxon>
        <taxon>Candida/Lodderomyces clade</taxon>
        <taxon>Candida</taxon>
    </lineage>
</organism>
<dbReference type="PIRSF" id="PIRSF027109">
    <property type="entry name" value="Golgi_SNARE"/>
    <property type="match status" value="1"/>
</dbReference>